<keyword evidence="4 7" id="KW-0805">Transcription regulation</keyword>
<dbReference type="InterPro" id="IPR014864">
    <property type="entry name" value="TF_NikR_Ni-bd_C"/>
</dbReference>
<feature type="domain" description="Ribbon-helix-helix protein CopG" evidence="8">
    <location>
        <begin position="6"/>
        <end position="46"/>
    </location>
</feature>
<dbReference type="HAMAP" id="MF_00476">
    <property type="entry name" value="NikR"/>
    <property type="match status" value="1"/>
</dbReference>
<reference evidence="10" key="1">
    <citation type="journal article" date="2020" name="mSystems">
        <title>Genome- and Community-Level Interaction Insights into Carbon Utilization and Element Cycling Functions of Hydrothermarchaeota in Hydrothermal Sediment.</title>
        <authorList>
            <person name="Zhou Z."/>
            <person name="Liu Y."/>
            <person name="Xu W."/>
            <person name="Pan J."/>
            <person name="Luo Z.H."/>
            <person name="Li M."/>
        </authorList>
    </citation>
    <scope>NUCLEOTIDE SEQUENCE [LARGE SCALE GENOMIC DNA]</scope>
    <source>
        <strain evidence="10">HyVt-533</strain>
    </source>
</reference>
<dbReference type="InterPro" id="IPR002145">
    <property type="entry name" value="CopG"/>
</dbReference>
<dbReference type="Gene3D" id="1.10.1220.10">
    <property type="entry name" value="Met repressor-like"/>
    <property type="match status" value="1"/>
</dbReference>
<dbReference type="GO" id="GO:0010045">
    <property type="term" value="P:response to nickel cation"/>
    <property type="evidence" value="ECO:0007669"/>
    <property type="project" value="InterPro"/>
</dbReference>
<dbReference type="PANTHER" id="PTHR34719">
    <property type="entry name" value="NICKEL-RESPONSIVE REGULATOR"/>
    <property type="match status" value="1"/>
</dbReference>
<dbReference type="CDD" id="cd22231">
    <property type="entry name" value="RHH_NikR_HicB-like"/>
    <property type="match status" value="1"/>
</dbReference>
<comment type="cofactor">
    <cofactor evidence="7">
        <name>Ni(2+)</name>
        <dbReference type="ChEBI" id="CHEBI:49786"/>
    </cofactor>
    <text evidence="7">Binds 1 nickel ion per subunit.</text>
</comment>
<evidence type="ECO:0000256" key="7">
    <source>
        <dbReference type="HAMAP-Rule" id="MF_00476"/>
    </source>
</evidence>
<dbReference type="AlphaFoldDB" id="A0A7V5P0H6"/>
<dbReference type="GO" id="GO:0003700">
    <property type="term" value="F:DNA-binding transcription factor activity"/>
    <property type="evidence" value="ECO:0007669"/>
    <property type="project" value="UniProtKB-UniRule"/>
</dbReference>
<dbReference type="InterPro" id="IPR050192">
    <property type="entry name" value="CopG/NikR_regulator"/>
</dbReference>
<dbReference type="NCBIfam" id="NF001884">
    <property type="entry name" value="PRK00630.1"/>
    <property type="match status" value="1"/>
</dbReference>
<dbReference type="NCBIfam" id="NF003381">
    <property type="entry name" value="PRK04460.1"/>
    <property type="match status" value="1"/>
</dbReference>
<dbReference type="Pfam" id="PF08753">
    <property type="entry name" value="NikR_C"/>
    <property type="match status" value="1"/>
</dbReference>
<sequence length="140" mass="16505">MGELYRFGVSMPVKLLEVFDRYIARKHYTNRSEAIRDLIREKLVEEEWRESDKEVIGTITYVYDHHKRELTDRLIDIQHDHHEEIISTQHVHLDHDHCLEVIIVKGKAKEIQDLADRIKSLKGILHCQLAMTTTGRNIPA</sequence>
<evidence type="ECO:0000256" key="3">
    <source>
        <dbReference type="ARBA" id="ARBA00022723"/>
    </source>
</evidence>
<dbReference type="SUPFAM" id="SSF55021">
    <property type="entry name" value="ACT-like"/>
    <property type="match status" value="1"/>
</dbReference>
<evidence type="ECO:0000256" key="6">
    <source>
        <dbReference type="ARBA" id="ARBA00023163"/>
    </source>
</evidence>
<keyword evidence="2 7" id="KW-0533">Nickel</keyword>
<dbReference type="NCBIfam" id="NF002169">
    <property type="entry name" value="PRK01002.1"/>
    <property type="match status" value="1"/>
</dbReference>
<dbReference type="SUPFAM" id="SSF47598">
    <property type="entry name" value="Ribbon-helix-helix"/>
    <property type="match status" value="1"/>
</dbReference>
<dbReference type="PANTHER" id="PTHR34719:SF2">
    <property type="entry name" value="NICKEL-RESPONSIVE REGULATOR"/>
    <property type="match status" value="1"/>
</dbReference>
<dbReference type="InterPro" id="IPR022988">
    <property type="entry name" value="Ni_resp_reg_NikR"/>
</dbReference>
<dbReference type="NCBIfam" id="NF002815">
    <property type="entry name" value="PRK02967.1"/>
    <property type="match status" value="1"/>
</dbReference>
<evidence type="ECO:0000256" key="2">
    <source>
        <dbReference type="ARBA" id="ARBA00022596"/>
    </source>
</evidence>
<evidence type="ECO:0000256" key="5">
    <source>
        <dbReference type="ARBA" id="ARBA00023125"/>
    </source>
</evidence>
<evidence type="ECO:0000256" key="4">
    <source>
        <dbReference type="ARBA" id="ARBA00023015"/>
    </source>
</evidence>
<dbReference type="EMBL" id="DROK01000171">
    <property type="protein sequence ID" value="HHI97388.1"/>
    <property type="molecule type" value="Genomic_DNA"/>
</dbReference>
<comment type="function">
    <text evidence="7">Transcriptional regulator.</text>
</comment>
<keyword evidence="3 7" id="KW-0479">Metal-binding</keyword>
<dbReference type="InterPro" id="IPR010985">
    <property type="entry name" value="Ribbon_hlx_hlx"/>
</dbReference>
<dbReference type="GO" id="GO:0003677">
    <property type="term" value="F:DNA binding"/>
    <property type="evidence" value="ECO:0007669"/>
    <property type="project" value="UniProtKB-KW"/>
</dbReference>
<feature type="domain" description="Transcription factor NikR nickel binding C-terminal" evidence="9">
    <location>
        <begin position="56"/>
        <end position="132"/>
    </location>
</feature>
<keyword evidence="5 7" id="KW-0238">DNA-binding</keyword>
<evidence type="ECO:0000256" key="1">
    <source>
        <dbReference type="ARBA" id="ARBA00008478"/>
    </source>
</evidence>
<feature type="binding site" evidence="7">
    <location>
        <position position="98"/>
    </location>
    <ligand>
        <name>Ni(2+)</name>
        <dbReference type="ChEBI" id="CHEBI:49786"/>
    </ligand>
</feature>
<dbReference type="Pfam" id="PF01402">
    <property type="entry name" value="RHH_1"/>
    <property type="match status" value="1"/>
</dbReference>
<dbReference type="InterPro" id="IPR045865">
    <property type="entry name" value="ACT-like_dom_sf"/>
</dbReference>
<accession>A0A7V5P0H6</accession>
<comment type="similarity">
    <text evidence="1 7">Belongs to the transcriptional regulatory CopG/NikR family.</text>
</comment>
<feature type="binding site" evidence="7">
    <location>
        <position position="92"/>
    </location>
    <ligand>
        <name>Ni(2+)</name>
        <dbReference type="ChEBI" id="CHEBI:49786"/>
    </ligand>
</feature>
<keyword evidence="6 7" id="KW-0804">Transcription</keyword>
<evidence type="ECO:0000259" key="8">
    <source>
        <dbReference type="Pfam" id="PF01402"/>
    </source>
</evidence>
<evidence type="ECO:0000313" key="10">
    <source>
        <dbReference type="EMBL" id="HHI97388.1"/>
    </source>
</evidence>
<name>A0A7V5P0H6_9BACT</name>
<feature type="binding site" evidence="7">
    <location>
        <position position="79"/>
    </location>
    <ligand>
        <name>Ni(2+)</name>
        <dbReference type="ChEBI" id="CHEBI:49786"/>
    </ligand>
</feature>
<feature type="binding site" evidence="7">
    <location>
        <position position="90"/>
    </location>
    <ligand>
        <name>Ni(2+)</name>
        <dbReference type="ChEBI" id="CHEBI:49786"/>
    </ligand>
</feature>
<dbReference type="InterPro" id="IPR013321">
    <property type="entry name" value="Arc_rbn_hlx_hlx"/>
</dbReference>
<comment type="caution">
    <text evidence="10">The sequence shown here is derived from an EMBL/GenBank/DDBJ whole genome shotgun (WGS) entry which is preliminary data.</text>
</comment>
<protein>
    <recommendedName>
        <fullName evidence="7">Putative nickel-responsive regulator</fullName>
    </recommendedName>
</protein>
<proteinExistence type="inferred from homology"/>
<dbReference type="InterPro" id="IPR027271">
    <property type="entry name" value="Acetolactate_synth/TF_NikR_C"/>
</dbReference>
<dbReference type="Proteomes" id="UP000886101">
    <property type="component" value="Unassembled WGS sequence"/>
</dbReference>
<gene>
    <name evidence="10" type="primary">nikR</name>
    <name evidence="10" type="ORF">ENJ96_06010</name>
</gene>
<dbReference type="Gene3D" id="3.30.70.1150">
    <property type="entry name" value="ACT-like. Chain A, domain 2"/>
    <property type="match status" value="1"/>
</dbReference>
<evidence type="ECO:0000259" key="9">
    <source>
        <dbReference type="Pfam" id="PF08753"/>
    </source>
</evidence>
<organism evidence="10">
    <name type="scientific">Thermodesulfatator atlanticus</name>
    <dbReference type="NCBI Taxonomy" id="501497"/>
    <lineage>
        <taxon>Bacteria</taxon>
        <taxon>Pseudomonadati</taxon>
        <taxon>Thermodesulfobacteriota</taxon>
        <taxon>Thermodesulfobacteria</taxon>
        <taxon>Thermodesulfobacteriales</taxon>
        <taxon>Thermodesulfatatoraceae</taxon>
        <taxon>Thermodesulfatator</taxon>
    </lineage>
</organism>
<dbReference type="GO" id="GO:0016151">
    <property type="term" value="F:nickel cation binding"/>
    <property type="evidence" value="ECO:0007669"/>
    <property type="project" value="UniProtKB-UniRule"/>
</dbReference>